<evidence type="ECO:0000256" key="1">
    <source>
        <dbReference type="SAM" id="MobiDB-lite"/>
    </source>
</evidence>
<dbReference type="InterPro" id="IPR036034">
    <property type="entry name" value="PDZ_sf"/>
</dbReference>
<dbReference type="WBParaSite" id="PDA_v2.g22032.t1">
    <property type="protein sequence ID" value="PDA_v2.g22032.t1"/>
    <property type="gene ID" value="PDA_v2.g22032"/>
</dbReference>
<accession>A0A914PUU8</accession>
<dbReference type="InterPro" id="IPR001478">
    <property type="entry name" value="PDZ"/>
</dbReference>
<dbReference type="InterPro" id="IPR053793">
    <property type="entry name" value="PB1-like"/>
</dbReference>
<protein>
    <submittedName>
        <fullName evidence="5">Uncharacterized protein</fullName>
    </submittedName>
</protein>
<dbReference type="FunFam" id="2.30.42.10:FF:000030">
    <property type="entry name" value="Partitioning defective 6 homolog beta"/>
    <property type="match status" value="1"/>
</dbReference>
<evidence type="ECO:0000259" key="3">
    <source>
        <dbReference type="PROSITE" id="PS51745"/>
    </source>
</evidence>
<dbReference type="InterPro" id="IPR051741">
    <property type="entry name" value="PAR6_homolog"/>
</dbReference>
<evidence type="ECO:0000259" key="2">
    <source>
        <dbReference type="PROSITE" id="PS50106"/>
    </source>
</evidence>
<feature type="domain" description="PB1" evidence="3">
    <location>
        <begin position="40"/>
        <end position="122"/>
    </location>
</feature>
<feature type="domain" description="PDZ" evidence="2">
    <location>
        <begin position="186"/>
        <end position="279"/>
    </location>
</feature>
<dbReference type="PROSITE" id="PS51745">
    <property type="entry name" value="PB1"/>
    <property type="match status" value="1"/>
</dbReference>
<evidence type="ECO:0000313" key="4">
    <source>
        <dbReference type="Proteomes" id="UP000887578"/>
    </source>
</evidence>
<feature type="compositionally biased region" description="Low complexity" evidence="1">
    <location>
        <begin position="303"/>
        <end position="327"/>
    </location>
</feature>
<dbReference type="CDD" id="cd06718">
    <property type="entry name" value="PDZ_Par6-like"/>
    <property type="match status" value="1"/>
</dbReference>
<dbReference type="Gene3D" id="2.30.42.10">
    <property type="match status" value="1"/>
</dbReference>
<dbReference type="AlphaFoldDB" id="A0A914PUU8"/>
<keyword evidence="4" id="KW-1185">Reference proteome</keyword>
<dbReference type="Pfam" id="PF00595">
    <property type="entry name" value="PDZ"/>
    <property type="match status" value="1"/>
</dbReference>
<dbReference type="SMART" id="SM00228">
    <property type="entry name" value="PDZ"/>
    <property type="match status" value="1"/>
</dbReference>
<evidence type="ECO:0000313" key="5">
    <source>
        <dbReference type="WBParaSite" id="PDA_v2.g22032.t1"/>
    </source>
</evidence>
<proteinExistence type="predicted"/>
<dbReference type="GO" id="GO:0007098">
    <property type="term" value="P:centrosome cycle"/>
    <property type="evidence" value="ECO:0007669"/>
    <property type="project" value="TreeGrafter"/>
</dbReference>
<dbReference type="SUPFAM" id="SSF50156">
    <property type="entry name" value="PDZ domain-like"/>
    <property type="match status" value="1"/>
</dbReference>
<dbReference type="PANTHER" id="PTHR14102:SF11">
    <property type="entry name" value="LD29223P"/>
    <property type="match status" value="1"/>
</dbReference>
<sequence>MSWTHRSPGSNASSSSPSSTALRSVGQIHSNTSSIRIPSKMVVKSKFDSEFRRFSLDLNPDRLLTFNQFRNRIGDLHLLHNIPFTLCYTSNLGDLLPITNDENFRKSFESSRPCLRLLIQRKGESWEEKFGYGTETIDRKRKGISSLLSNTQSKQNRRNYNISNPEDFRQVSAIIDVDVVPETHRRVRLCKYGEDKVLGFFIRDGAAVRLTPQGAQKVSGIFISRLVAGGLAESSGLLGVNDEVIEVNGIDVHGKTLDQVTDMMLANAHNLIITIKPANQRNTLQRGTRPRISGTDSLGSSTNNRRSMGSVSSSAGPNSSRHNNTNSRSHHPAPPMPSKSYHQASDSEEDEVTQYFDDKMRN</sequence>
<dbReference type="Pfam" id="PF00564">
    <property type="entry name" value="PB1"/>
    <property type="match status" value="1"/>
</dbReference>
<dbReference type="SMART" id="SM00666">
    <property type="entry name" value="PB1"/>
    <property type="match status" value="1"/>
</dbReference>
<dbReference type="Gene3D" id="3.10.20.90">
    <property type="entry name" value="Phosphatidylinositol 3-kinase Catalytic Subunit, Chain A, domain 1"/>
    <property type="match status" value="1"/>
</dbReference>
<feature type="region of interest" description="Disordered" evidence="1">
    <location>
        <begin position="281"/>
        <end position="362"/>
    </location>
</feature>
<dbReference type="InterPro" id="IPR000270">
    <property type="entry name" value="PB1_dom"/>
</dbReference>
<feature type="region of interest" description="Disordered" evidence="1">
    <location>
        <begin position="1"/>
        <end position="23"/>
    </location>
</feature>
<dbReference type="PROSITE" id="PS50106">
    <property type="entry name" value="PDZ"/>
    <property type="match status" value="1"/>
</dbReference>
<organism evidence="4 5">
    <name type="scientific">Panagrolaimus davidi</name>
    <dbReference type="NCBI Taxonomy" id="227884"/>
    <lineage>
        <taxon>Eukaryota</taxon>
        <taxon>Metazoa</taxon>
        <taxon>Ecdysozoa</taxon>
        <taxon>Nematoda</taxon>
        <taxon>Chromadorea</taxon>
        <taxon>Rhabditida</taxon>
        <taxon>Tylenchina</taxon>
        <taxon>Panagrolaimomorpha</taxon>
        <taxon>Panagrolaimoidea</taxon>
        <taxon>Panagrolaimidae</taxon>
        <taxon>Panagrolaimus</taxon>
    </lineage>
</organism>
<dbReference type="PANTHER" id="PTHR14102">
    <property type="entry name" value="PAR-6-RELATED"/>
    <property type="match status" value="1"/>
</dbReference>
<name>A0A914PUU8_9BILA</name>
<reference evidence="5" key="1">
    <citation type="submission" date="2022-11" db="UniProtKB">
        <authorList>
            <consortium name="WormBaseParasite"/>
        </authorList>
    </citation>
    <scope>IDENTIFICATION</scope>
</reference>
<dbReference type="Proteomes" id="UP000887578">
    <property type="component" value="Unplaced"/>
</dbReference>
<dbReference type="SUPFAM" id="SSF54277">
    <property type="entry name" value="CAD &amp; PB1 domains"/>
    <property type="match status" value="1"/>
</dbReference>